<reference evidence="1 3" key="1">
    <citation type="submission" date="2017-11" db="EMBL/GenBank/DDBJ databases">
        <title>The genome of Rhizophagus clarus HR1 reveals common genetic basis of auxotrophy among arbuscular mycorrhizal fungi.</title>
        <authorList>
            <person name="Kobayashi Y."/>
        </authorList>
    </citation>
    <scope>NUCLEOTIDE SEQUENCE [LARGE SCALE GENOMIC DNA]</scope>
    <source>
        <strain evidence="1 3">HR1</strain>
    </source>
</reference>
<organism evidence="1 3">
    <name type="scientific">Rhizophagus clarus</name>
    <dbReference type="NCBI Taxonomy" id="94130"/>
    <lineage>
        <taxon>Eukaryota</taxon>
        <taxon>Fungi</taxon>
        <taxon>Fungi incertae sedis</taxon>
        <taxon>Mucoromycota</taxon>
        <taxon>Glomeromycotina</taxon>
        <taxon>Glomeromycetes</taxon>
        <taxon>Glomerales</taxon>
        <taxon>Glomeraceae</taxon>
        <taxon>Rhizophagus</taxon>
    </lineage>
</organism>
<evidence type="ECO:0000313" key="2">
    <source>
        <dbReference type="EMBL" id="GES82375.1"/>
    </source>
</evidence>
<evidence type="ECO:0000313" key="1">
    <source>
        <dbReference type="EMBL" id="GBB86257.1"/>
    </source>
</evidence>
<dbReference type="Proteomes" id="UP000615446">
    <property type="component" value="Unassembled WGS sequence"/>
</dbReference>
<dbReference type="EMBL" id="BEXD01000302">
    <property type="protein sequence ID" value="GBB86257.1"/>
    <property type="molecule type" value="Genomic_DNA"/>
</dbReference>
<dbReference type="AlphaFoldDB" id="A0A2Z6Q7U8"/>
<protein>
    <submittedName>
        <fullName evidence="1">Uncharacterized protein</fullName>
    </submittedName>
</protein>
<evidence type="ECO:0000313" key="3">
    <source>
        <dbReference type="Proteomes" id="UP000247702"/>
    </source>
</evidence>
<dbReference type="Proteomes" id="UP000247702">
    <property type="component" value="Unassembled WGS sequence"/>
</dbReference>
<proteinExistence type="predicted"/>
<name>A0A2Z6Q7U8_9GLOM</name>
<keyword evidence="3" id="KW-1185">Reference proteome</keyword>
<gene>
    <name evidence="2" type="ORF">RCL2_000958700</name>
    <name evidence="1" type="ORF">RclHR1_01270003</name>
</gene>
<accession>A0A2Z6Q7U8</accession>
<reference evidence="2" key="2">
    <citation type="submission" date="2019-10" db="EMBL/GenBank/DDBJ databases">
        <title>Conservation and host-specific expression of non-tandemly repeated heterogenous ribosome RNA gene in arbuscular mycorrhizal fungi.</title>
        <authorList>
            <person name="Maeda T."/>
            <person name="Kobayashi Y."/>
            <person name="Nakagawa T."/>
            <person name="Ezawa T."/>
            <person name="Yamaguchi K."/>
            <person name="Bino T."/>
            <person name="Nishimoto Y."/>
            <person name="Shigenobu S."/>
            <person name="Kawaguchi M."/>
        </authorList>
    </citation>
    <scope>NUCLEOTIDE SEQUENCE</scope>
    <source>
        <strain evidence="2">HR1</strain>
    </source>
</reference>
<sequence length="70" mass="8481">MRNIYIFTQSSNGIPFNKDIIYVNNVRFLFKKEKKEILYNLKKNLKKKTLNIDYSIYDSKTLFLLLDRTI</sequence>
<comment type="caution">
    <text evidence="1">The sequence shown here is derived from an EMBL/GenBank/DDBJ whole genome shotgun (WGS) entry which is preliminary data.</text>
</comment>
<dbReference type="EMBL" id="BLAL01000060">
    <property type="protein sequence ID" value="GES82375.1"/>
    <property type="molecule type" value="Genomic_DNA"/>
</dbReference>